<dbReference type="InterPro" id="IPR019099">
    <property type="entry name" value="Uncharacterised_PGPGW_TM"/>
</dbReference>
<feature type="transmembrane region" description="Helical" evidence="6">
    <location>
        <begin position="127"/>
        <end position="148"/>
    </location>
</feature>
<protein>
    <submittedName>
        <fullName evidence="7">Putative membrane protein</fullName>
    </submittedName>
</protein>
<dbReference type="EMBL" id="JSAM01000116">
    <property type="protein sequence ID" value="KIA76497.1"/>
    <property type="molecule type" value="Genomic_DNA"/>
</dbReference>
<feature type="transmembrane region" description="Helical" evidence="6">
    <location>
        <begin position="378"/>
        <end position="398"/>
    </location>
</feature>
<dbReference type="GO" id="GO:0016020">
    <property type="term" value="C:membrane"/>
    <property type="evidence" value="ECO:0007669"/>
    <property type="project" value="UniProtKB-SubCell"/>
</dbReference>
<dbReference type="Proteomes" id="UP000031307">
    <property type="component" value="Unassembled WGS sequence"/>
</dbReference>
<accession>A0A0C1E577</accession>
<name>A0A0C1E577_9BACT</name>
<feature type="transmembrane region" description="Helical" evidence="6">
    <location>
        <begin position="274"/>
        <end position="294"/>
    </location>
</feature>
<feature type="transmembrane region" description="Helical" evidence="6">
    <location>
        <begin position="12"/>
        <end position="32"/>
    </location>
</feature>
<dbReference type="PANTHER" id="PTHR30238">
    <property type="entry name" value="MEMBRANE BOUND PREDICTED REDOX MODULATOR"/>
    <property type="match status" value="1"/>
</dbReference>
<comment type="caution">
    <text evidence="7">The sequence shown here is derived from an EMBL/GenBank/DDBJ whole genome shotgun (WGS) entry which is preliminary data.</text>
</comment>
<evidence type="ECO:0000313" key="8">
    <source>
        <dbReference type="Proteomes" id="UP000031307"/>
    </source>
</evidence>
<evidence type="ECO:0000256" key="4">
    <source>
        <dbReference type="ARBA" id="ARBA00022989"/>
    </source>
</evidence>
<keyword evidence="3 6" id="KW-0812">Transmembrane</keyword>
<organism evidence="7 8">
    <name type="scientific">Parachlamydia acanthamoebae</name>
    <dbReference type="NCBI Taxonomy" id="83552"/>
    <lineage>
        <taxon>Bacteria</taxon>
        <taxon>Pseudomonadati</taxon>
        <taxon>Chlamydiota</taxon>
        <taxon>Chlamydiia</taxon>
        <taxon>Parachlamydiales</taxon>
        <taxon>Parachlamydiaceae</taxon>
        <taxon>Parachlamydia</taxon>
    </lineage>
</organism>
<evidence type="ECO:0000256" key="3">
    <source>
        <dbReference type="ARBA" id="ARBA00022692"/>
    </source>
</evidence>
<feature type="transmembrane region" description="Helical" evidence="6">
    <location>
        <begin position="300"/>
        <end position="323"/>
    </location>
</feature>
<comment type="subcellular location">
    <subcellularLocation>
        <location evidence="1">Membrane</location>
        <topology evidence="1">Multi-pass membrane protein</topology>
    </subcellularLocation>
</comment>
<dbReference type="PANTHER" id="PTHR30238:SF0">
    <property type="entry name" value="THYLAKOID MEMBRANE PROTEIN TERC, CHLOROPLASTIC"/>
    <property type="match status" value="1"/>
</dbReference>
<dbReference type="NCBIfam" id="TIGR03718">
    <property type="entry name" value="R_switched_Alx"/>
    <property type="match status" value="1"/>
</dbReference>
<dbReference type="InterPro" id="IPR022369">
    <property type="entry name" value="Integral_membrane_TerC_rswitch"/>
</dbReference>
<feature type="transmembrane region" description="Helical" evidence="6">
    <location>
        <begin position="44"/>
        <end position="66"/>
    </location>
</feature>
<comment type="similarity">
    <text evidence="2">Belongs to the TerC family.</text>
</comment>
<reference evidence="7 8" key="1">
    <citation type="journal article" date="2014" name="Mol. Biol. Evol.">
        <title>Massive expansion of Ubiquitination-related gene families within the Chlamydiae.</title>
        <authorList>
            <person name="Domman D."/>
            <person name="Collingro A."/>
            <person name="Lagkouvardos I."/>
            <person name="Gehre L."/>
            <person name="Weinmaier T."/>
            <person name="Rattei T."/>
            <person name="Subtil A."/>
            <person name="Horn M."/>
        </authorList>
    </citation>
    <scope>NUCLEOTIDE SEQUENCE [LARGE SCALE GENOMIC DNA]</scope>
    <source>
        <strain evidence="7 8">OEW1</strain>
    </source>
</reference>
<feature type="transmembrane region" description="Helical" evidence="6">
    <location>
        <begin position="353"/>
        <end position="372"/>
    </location>
</feature>
<dbReference type="PATRIC" id="fig|83552.4.peg.2385"/>
<keyword evidence="4 6" id="KW-1133">Transmembrane helix</keyword>
<feature type="transmembrane region" description="Helical" evidence="6">
    <location>
        <begin position="101"/>
        <end position="120"/>
    </location>
</feature>
<dbReference type="InterPro" id="IPR005496">
    <property type="entry name" value="Integral_membrane_TerC"/>
</dbReference>
<sequence>MGICRGMSMESWLWLAFIGLILLLLVLDLGFFHRTPRAVSTREALAWSFFWIMQALAFNLFIYFLYENHWFGMGLNASQTILDGQEAALQFLAGYVIEKSLSLDNIVIIALVFSYFKVPLIYQHRVLFWGILGVLFLRLIMILGGIALVSTFHWINYVFGAFLIFTAIKMLVIRHDNLEPQNNPLVRLAYRYFPMTSGFHEDRFFIRNEGRLQMTPLFVVLLVIESSDVLFAIDSIPAIFAVTKEPFIVFTSNIFAILGLRSLYFALASMMQRFAYLKASLAFLMAFVGVKMLIANHYQIPIGVSLAMIGGVLLTGILASIFAQGRDTAPLVSPIANEQEALSQVTMRQVRKIITLVVGSTVLLVGIAMLVLPGPAFVVIPIGLAILAKEFVWAKHWYEKIKEHSKNLVDKVSDAVKKKNDQDD</sequence>
<feature type="transmembrane region" description="Helical" evidence="6">
    <location>
        <begin position="217"/>
        <end position="241"/>
    </location>
</feature>
<dbReference type="Pfam" id="PF03741">
    <property type="entry name" value="TerC"/>
    <property type="match status" value="1"/>
</dbReference>
<evidence type="ECO:0000256" key="2">
    <source>
        <dbReference type="ARBA" id="ARBA00007511"/>
    </source>
</evidence>
<dbReference type="AlphaFoldDB" id="A0A0C1E577"/>
<feature type="transmembrane region" description="Helical" evidence="6">
    <location>
        <begin position="247"/>
        <end position="267"/>
    </location>
</feature>
<feature type="transmembrane region" description="Helical" evidence="6">
    <location>
        <begin position="154"/>
        <end position="172"/>
    </location>
</feature>
<proteinExistence type="inferred from homology"/>
<dbReference type="Pfam" id="PF09656">
    <property type="entry name" value="PGPGW"/>
    <property type="match status" value="1"/>
</dbReference>
<evidence type="ECO:0000256" key="6">
    <source>
        <dbReference type="SAM" id="Phobius"/>
    </source>
</evidence>
<keyword evidence="5 6" id="KW-0472">Membrane</keyword>
<evidence type="ECO:0000313" key="7">
    <source>
        <dbReference type="EMBL" id="KIA76497.1"/>
    </source>
</evidence>
<gene>
    <name evidence="7" type="ORF">DB43_AF00030</name>
</gene>
<evidence type="ECO:0000256" key="1">
    <source>
        <dbReference type="ARBA" id="ARBA00004141"/>
    </source>
</evidence>
<evidence type="ECO:0000256" key="5">
    <source>
        <dbReference type="ARBA" id="ARBA00023136"/>
    </source>
</evidence>